<dbReference type="RefSeq" id="WP_179607851.1">
    <property type="nucleotide sequence ID" value="NZ_BAABEH010000001.1"/>
</dbReference>
<comment type="caution">
    <text evidence="1">The sequence shown here is derived from an EMBL/GenBank/DDBJ whole genome shotgun (WGS) entry which is preliminary data.</text>
</comment>
<reference evidence="1 2" key="1">
    <citation type="submission" date="2020-07" db="EMBL/GenBank/DDBJ databases">
        <title>Sequencing the genomes of 1000 actinobacteria strains.</title>
        <authorList>
            <person name="Klenk H.-P."/>
        </authorList>
    </citation>
    <scope>NUCLEOTIDE SEQUENCE [LARGE SCALE GENOMIC DNA]</scope>
    <source>
        <strain evidence="1 2">DSM 15165</strain>
    </source>
</reference>
<accession>A0A853D143</accession>
<evidence type="ECO:0000313" key="1">
    <source>
        <dbReference type="EMBL" id="NYJ25221.1"/>
    </source>
</evidence>
<name>A0A853D143_9MICO</name>
<dbReference type="EMBL" id="JACCFL010000001">
    <property type="protein sequence ID" value="NYJ25221.1"/>
    <property type="molecule type" value="Genomic_DNA"/>
</dbReference>
<dbReference type="Proteomes" id="UP000578352">
    <property type="component" value="Unassembled WGS sequence"/>
</dbReference>
<protein>
    <submittedName>
        <fullName evidence="1">Uncharacterized protein</fullName>
    </submittedName>
</protein>
<organism evidence="1 2">
    <name type="scientific">Leifsonia shinshuensis</name>
    <dbReference type="NCBI Taxonomy" id="150026"/>
    <lineage>
        <taxon>Bacteria</taxon>
        <taxon>Bacillati</taxon>
        <taxon>Actinomycetota</taxon>
        <taxon>Actinomycetes</taxon>
        <taxon>Micrococcales</taxon>
        <taxon>Microbacteriaceae</taxon>
        <taxon>Leifsonia</taxon>
    </lineage>
</organism>
<proteinExistence type="predicted"/>
<dbReference type="AlphaFoldDB" id="A0A853D143"/>
<sequence>MSDFNAYVQALVPAYPGTGRLRDPDSLLWQYAAVITNVADGYDDNLAEYFNDLSCRDFIELVLRDPKASEHAPFRDFHDAVSALDRRFKTFLAPQPVAPGNRWWTTHLPLRAGANLRHDMQAIFGYGAQPAEE</sequence>
<evidence type="ECO:0000313" key="2">
    <source>
        <dbReference type="Proteomes" id="UP000578352"/>
    </source>
</evidence>
<gene>
    <name evidence="1" type="ORF">HNR13_003508</name>
</gene>